<feature type="modified residue" description="N6-(pyridoxal phosphate)lysine" evidence="2">
    <location>
        <position position="39"/>
    </location>
</feature>
<dbReference type="InterPro" id="IPR001608">
    <property type="entry name" value="Ala_racemase_N"/>
</dbReference>
<keyword evidence="1 2" id="KW-0663">Pyridoxal phosphate</keyword>
<feature type="domain" description="Alanine racemase N-terminal" evidence="4">
    <location>
        <begin position="20"/>
        <end position="229"/>
    </location>
</feature>
<dbReference type="KEGG" id="emi:Emin_0789"/>
<dbReference type="PANTHER" id="PTHR10146:SF14">
    <property type="entry name" value="PYRIDOXAL PHOSPHATE HOMEOSTASIS PROTEIN"/>
    <property type="match status" value="1"/>
</dbReference>
<proteinExistence type="inferred from homology"/>
<dbReference type="InterPro" id="IPR029066">
    <property type="entry name" value="PLP-binding_barrel"/>
</dbReference>
<dbReference type="InterPro" id="IPR011078">
    <property type="entry name" value="PyrdxlP_homeostasis"/>
</dbReference>
<dbReference type="AlphaFoldDB" id="B2KCU8"/>
<accession>B2KCU8</accession>
<comment type="similarity">
    <text evidence="3">Belongs to the pyridoxal phosphate-binding protein YggS/PROSC family.</text>
</comment>
<dbReference type="GO" id="GO:0030170">
    <property type="term" value="F:pyridoxal phosphate binding"/>
    <property type="evidence" value="ECO:0007669"/>
    <property type="project" value="InterPro"/>
</dbReference>
<gene>
    <name evidence="5" type="ordered locus">Emin_0789</name>
</gene>
<organism evidence="5 6">
    <name type="scientific">Elusimicrobium minutum (strain Pei191)</name>
    <dbReference type="NCBI Taxonomy" id="445932"/>
    <lineage>
        <taxon>Bacteria</taxon>
        <taxon>Pseudomonadati</taxon>
        <taxon>Elusimicrobiota</taxon>
        <taxon>Elusimicrobia</taxon>
        <taxon>Elusimicrobiales</taxon>
        <taxon>Elusimicrobiaceae</taxon>
        <taxon>Elusimicrobium</taxon>
    </lineage>
</organism>
<dbReference type="SUPFAM" id="SSF51419">
    <property type="entry name" value="PLP-binding barrel"/>
    <property type="match status" value="1"/>
</dbReference>
<evidence type="ECO:0000313" key="6">
    <source>
        <dbReference type="Proteomes" id="UP000001029"/>
    </source>
</evidence>
<dbReference type="Pfam" id="PF01168">
    <property type="entry name" value="Ala_racemase_N"/>
    <property type="match status" value="1"/>
</dbReference>
<dbReference type="STRING" id="445932.Emin_0789"/>
<evidence type="ECO:0000256" key="1">
    <source>
        <dbReference type="ARBA" id="ARBA00022898"/>
    </source>
</evidence>
<dbReference type="PIRSF" id="PIRSF004848">
    <property type="entry name" value="YBL036c_PLPDEIII"/>
    <property type="match status" value="1"/>
</dbReference>
<protein>
    <submittedName>
        <fullName evidence="5">Alanine racemase domain protein</fullName>
    </submittedName>
</protein>
<evidence type="ECO:0000259" key="4">
    <source>
        <dbReference type="Pfam" id="PF01168"/>
    </source>
</evidence>
<dbReference type="CDD" id="cd00635">
    <property type="entry name" value="PLPDE_III_YBL036c_like"/>
    <property type="match status" value="1"/>
</dbReference>
<dbReference type="RefSeq" id="WP_012414959.1">
    <property type="nucleotide sequence ID" value="NC_010644.1"/>
</dbReference>
<evidence type="ECO:0000313" key="5">
    <source>
        <dbReference type="EMBL" id="ACC98344.1"/>
    </source>
</evidence>
<sequence length="229" mass="25810">MQNTDNVIEKYNKVITRIRNSAEVRNRNFKRIKPILVIKYAKDLDVLELLGFLGAASAAESKLQDAQKRWNKDEFKALRNKTALHFIGALQKNKIAKIVNLFDYIDSVDTIEHAEFINAKAKEQGKKVNCLLQIKLTKSATQSGANPQDVHTLVEHIKTLEHINLKGFMAIAPQVENIEDLRHLFKEIKILNDKELGPEAELSLGMSNDFETAVEEGSTMPRIGSAIFG</sequence>
<dbReference type="EMBL" id="CP001055">
    <property type="protein sequence ID" value="ACC98344.1"/>
    <property type="molecule type" value="Genomic_DNA"/>
</dbReference>
<dbReference type="NCBIfam" id="TIGR00044">
    <property type="entry name" value="YggS family pyridoxal phosphate-dependent enzyme"/>
    <property type="match status" value="1"/>
</dbReference>
<keyword evidence="6" id="KW-1185">Reference proteome</keyword>
<dbReference type="Gene3D" id="3.20.20.10">
    <property type="entry name" value="Alanine racemase"/>
    <property type="match status" value="1"/>
</dbReference>
<dbReference type="PANTHER" id="PTHR10146">
    <property type="entry name" value="PROLINE SYNTHETASE CO-TRANSCRIBED BACTERIAL HOMOLOG PROTEIN"/>
    <property type="match status" value="1"/>
</dbReference>
<dbReference type="Proteomes" id="UP000001029">
    <property type="component" value="Chromosome"/>
</dbReference>
<evidence type="ECO:0000256" key="3">
    <source>
        <dbReference type="RuleBase" id="RU004514"/>
    </source>
</evidence>
<reference evidence="5 6" key="1">
    <citation type="journal article" date="2009" name="Appl. Environ. Microbiol.">
        <title>Genomic analysis of 'Elusimicrobium minutum,' the first cultivated representative of the phylum 'Elusimicrobia' (formerly termite group 1).</title>
        <authorList>
            <person name="Herlemann D.P.R."/>
            <person name="Geissinger O."/>
            <person name="Ikeda-Ohtsubo W."/>
            <person name="Kunin V."/>
            <person name="Sun H."/>
            <person name="Lapidus A."/>
            <person name="Hugenholtz P."/>
            <person name="Brune A."/>
        </authorList>
    </citation>
    <scope>NUCLEOTIDE SEQUENCE [LARGE SCALE GENOMIC DNA]</scope>
    <source>
        <strain evidence="5 6">Pei191</strain>
    </source>
</reference>
<comment type="cofactor">
    <cofactor evidence="2">
        <name>pyridoxal 5'-phosphate</name>
        <dbReference type="ChEBI" id="CHEBI:597326"/>
    </cofactor>
</comment>
<name>B2KCU8_ELUMP</name>
<evidence type="ECO:0000256" key="2">
    <source>
        <dbReference type="PIRSR" id="PIRSR004848-1"/>
    </source>
</evidence>
<dbReference type="OrthoDB" id="9804072at2"/>
<dbReference type="HOGENOM" id="CLU_059988_1_0_0"/>